<gene>
    <name evidence="1" type="ORF">ACFOSS_08500</name>
</gene>
<dbReference type="EMBL" id="JBHSAF010000007">
    <property type="protein sequence ID" value="MFC3913503.1"/>
    <property type="molecule type" value="Genomic_DNA"/>
</dbReference>
<dbReference type="Proteomes" id="UP001595692">
    <property type="component" value="Unassembled WGS sequence"/>
</dbReference>
<organism evidence="1 2">
    <name type="scientific">Pseudaeromonas sharmana</name>
    <dbReference type="NCBI Taxonomy" id="328412"/>
    <lineage>
        <taxon>Bacteria</taxon>
        <taxon>Pseudomonadati</taxon>
        <taxon>Pseudomonadota</taxon>
        <taxon>Gammaproteobacteria</taxon>
        <taxon>Aeromonadales</taxon>
        <taxon>Aeromonadaceae</taxon>
        <taxon>Pseudaeromonas</taxon>
    </lineage>
</organism>
<evidence type="ECO:0000313" key="2">
    <source>
        <dbReference type="Proteomes" id="UP001595692"/>
    </source>
</evidence>
<evidence type="ECO:0000313" key="1">
    <source>
        <dbReference type="EMBL" id="MFC3913503.1"/>
    </source>
</evidence>
<comment type="caution">
    <text evidence="1">The sequence shown here is derived from an EMBL/GenBank/DDBJ whole genome shotgun (WGS) entry which is preliminary data.</text>
</comment>
<accession>A0ABV8CMZ8</accession>
<sequence>MPWVISNTSTKQPQLYCFDVLSLHPDWKLAALHSAQYDIDGSLLLYPETLAELSTLGVAVFETKKSAKQAFKQLGIATCRYVELRSAITKEFMTRPFIGESSWTDLNKNT</sequence>
<dbReference type="RefSeq" id="WP_377151876.1">
    <property type="nucleotide sequence ID" value="NZ_JBHSAF010000007.1"/>
</dbReference>
<protein>
    <submittedName>
        <fullName evidence="1">Uncharacterized protein</fullName>
    </submittedName>
</protein>
<keyword evidence="2" id="KW-1185">Reference proteome</keyword>
<reference evidence="2" key="1">
    <citation type="journal article" date="2019" name="Int. J. Syst. Evol. Microbiol.">
        <title>The Global Catalogue of Microorganisms (GCM) 10K type strain sequencing project: providing services to taxonomists for standard genome sequencing and annotation.</title>
        <authorList>
            <consortium name="The Broad Institute Genomics Platform"/>
            <consortium name="The Broad Institute Genome Sequencing Center for Infectious Disease"/>
            <person name="Wu L."/>
            <person name="Ma J."/>
        </authorList>
    </citation>
    <scope>NUCLEOTIDE SEQUENCE [LARGE SCALE GENOMIC DNA]</scope>
    <source>
        <strain evidence="2">CCUG 54939</strain>
    </source>
</reference>
<proteinExistence type="predicted"/>
<name>A0ABV8CMZ8_9GAMM</name>